<dbReference type="SUPFAM" id="SSF54862">
    <property type="entry name" value="4Fe-4S ferredoxins"/>
    <property type="match status" value="1"/>
</dbReference>
<evidence type="ECO:0000313" key="7">
    <source>
        <dbReference type="EMBL" id="BAW20747.1"/>
    </source>
</evidence>
<dbReference type="PANTHER" id="PTHR24960:SF71">
    <property type="entry name" value="BSR3197 PROTEIN"/>
    <property type="match status" value="1"/>
</dbReference>
<reference evidence="7 8" key="1">
    <citation type="submission" date="2015-11" db="EMBL/GenBank/DDBJ databases">
        <title>Complete genome sequencing of a biphenyl-degrading bacterium, Pseudomonas putida KF715 (=NBRC110667).</title>
        <authorList>
            <person name="Suenaga H."/>
            <person name="Fujihara N."/>
            <person name="Watanabe T."/>
            <person name="Hirose J."/>
            <person name="Kimura N."/>
            <person name="Yamazoe A."/>
            <person name="Hosoyama A."/>
            <person name="Shimodaira J."/>
            <person name="Furukawa K."/>
        </authorList>
    </citation>
    <scope>NUCLEOTIDE SEQUENCE [LARGE SCALE GENOMIC DNA]</scope>
    <source>
        <strain evidence="7 8">KF715</strain>
    </source>
</reference>
<dbReference type="EMBL" id="AP015029">
    <property type="protein sequence ID" value="BAW20747.1"/>
    <property type="molecule type" value="Genomic_DNA"/>
</dbReference>
<evidence type="ECO:0000256" key="4">
    <source>
        <dbReference type="ARBA" id="ARBA00023014"/>
    </source>
</evidence>
<gene>
    <name evidence="7" type="ORF">KF715C_ch1740</name>
</gene>
<dbReference type="AlphaFoldDB" id="A0A1L7N5J2"/>
<keyword evidence="2" id="KW-0479">Metal-binding</keyword>
<evidence type="ECO:0000256" key="5">
    <source>
        <dbReference type="SAM" id="MobiDB-lite"/>
    </source>
</evidence>
<keyword evidence="1" id="KW-0004">4Fe-4S</keyword>
<organism evidence="7 8">
    <name type="scientific">Pseudomonas putida</name>
    <name type="common">Arthrobacter siderocapsulatus</name>
    <dbReference type="NCBI Taxonomy" id="303"/>
    <lineage>
        <taxon>Bacteria</taxon>
        <taxon>Pseudomonadati</taxon>
        <taxon>Pseudomonadota</taxon>
        <taxon>Gammaproteobacteria</taxon>
        <taxon>Pseudomonadales</taxon>
        <taxon>Pseudomonadaceae</taxon>
        <taxon>Pseudomonas</taxon>
    </lineage>
</organism>
<dbReference type="Pfam" id="PF12838">
    <property type="entry name" value="Fer4_7"/>
    <property type="match status" value="1"/>
</dbReference>
<name>A0A1L7N5J2_PSEPU</name>
<dbReference type="GO" id="GO:0046872">
    <property type="term" value="F:metal ion binding"/>
    <property type="evidence" value="ECO:0007669"/>
    <property type="project" value="UniProtKB-KW"/>
</dbReference>
<accession>A0A1L7N5J2</accession>
<sequence>MGLLHSPVAGKPAPTGTASAVKSAPSCGSWLAGDEAISLCKKQNEGHRPQGLREMAYQPQEIFFRSSAPVTIDEDKCIAEKGCTVCVEVCPMDLLAINPATQKAYMAFDECWYCMPCEKDCPTGAVKVDIPYLLR</sequence>
<keyword evidence="4" id="KW-0411">Iron-sulfur</keyword>
<dbReference type="Proteomes" id="UP000218731">
    <property type="component" value="Chromosome 1"/>
</dbReference>
<dbReference type="GO" id="GO:0005737">
    <property type="term" value="C:cytoplasm"/>
    <property type="evidence" value="ECO:0007669"/>
    <property type="project" value="TreeGrafter"/>
</dbReference>
<dbReference type="GO" id="GO:0051539">
    <property type="term" value="F:4 iron, 4 sulfur cluster binding"/>
    <property type="evidence" value="ECO:0007669"/>
    <property type="project" value="UniProtKB-KW"/>
</dbReference>
<evidence type="ECO:0000256" key="2">
    <source>
        <dbReference type="ARBA" id="ARBA00022723"/>
    </source>
</evidence>
<feature type="domain" description="4Fe-4S ferredoxin-type" evidence="6">
    <location>
        <begin position="102"/>
        <end position="131"/>
    </location>
</feature>
<dbReference type="InterPro" id="IPR017900">
    <property type="entry name" value="4Fe4S_Fe_S_CS"/>
</dbReference>
<dbReference type="Gene3D" id="3.30.70.20">
    <property type="match status" value="1"/>
</dbReference>
<dbReference type="PROSITE" id="PS51379">
    <property type="entry name" value="4FE4S_FER_2"/>
    <property type="match status" value="2"/>
</dbReference>
<evidence type="ECO:0000259" key="6">
    <source>
        <dbReference type="PROSITE" id="PS51379"/>
    </source>
</evidence>
<dbReference type="PANTHER" id="PTHR24960">
    <property type="entry name" value="PHOTOSYSTEM I IRON-SULFUR CENTER-RELATED"/>
    <property type="match status" value="1"/>
</dbReference>
<evidence type="ECO:0000256" key="1">
    <source>
        <dbReference type="ARBA" id="ARBA00022485"/>
    </source>
</evidence>
<dbReference type="InterPro" id="IPR050157">
    <property type="entry name" value="PSI_iron-sulfur_center"/>
</dbReference>
<dbReference type="InterPro" id="IPR017896">
    <property type="entry name" value="4Fe4S_Fe-S-bd"/>
</dbReference>
<feature type="domain" description="4Fe-4S ferredoxin-type" evidence="6">
    <location>
        <begin position="68"/>
        <end position="100"/>
    </location>
</feature>
<feature type="region of interest" description="Disordered" evidence="5">
    <location>
        <begin position="1"/>
        <end position="20"/>
    </location>
</feature>
<evidence type="ECO:0000256" key="3">
    <source>
        <dbReference type="ARBA" id="ARBA00023004"/>
    </source>
</evidence>
<keyword evidence="3" id="KW-0408">Iron</keyword>
<evidence type="ECO:0000313" key="8">
    <source>
        <dbReference type="Proteomes" id="UP000218731"/>
    </source>
</evidence>
<proteinExistence type="predicted"/>
<protein>
    <submittedName>
        <fullName evidence="7">Ferredoxin</fullName>
    </submittedName>
</protein>
<dbReference type="PROSITE" id="PS00198">
    <property type="entry name" value="4FE4S_FER_1"/>
    <property type="match status" value="1"/>
</dbReference>